<comment type="caution">
    <text evidence="2">The sequence shown here is derived from an EMBL/GenBank/DDBJ whole genome shotgun (WGS) entry which is preliminary data.</text>
</comment>
<evidence type="ECO:0000259" key="1">
    <source>
        <dbReference type="Pfam" id="PF00583"/>
    </source>
</evidence>
<proteinExistence type="predicted"/>
<keyword evidence="3" id="KW-1185">Reference proteome</keyword>
<dbReference type="CDD" id="cd04301">
    <property type="entry name" value="NAT_SF"/>
    <property type="match status" value="1"/>
</dbReference>
<feature type="domain" description="N-acetyltransferase" evidence="1">
    <location>
        <begin position="124"/>
        <end position="180"/>
    </location>
</feature>
<gene>
    <name evidence="2" type="ORF">GCM10010346_62120</name>
</gene>
<organism evidence="2 3">
    <name type="scientific">Streptomyces chryseus</name>
    <dbReference type="NCBI Taxonomy" id="68186"/>
    <lineage>
        <taxon>Bacteria</taxon>
        <taxon>Bacillati</taxon>
        <taxon>Actinomycetota</taxon>
        <taxon>Actinomycetes</taxon>
        <taxon>Kitasatosporales</taxon>
        <taxon>Streptomycetaceae</taxon>
        <taxon>Streptomyces</taxon>
    </lineage>
</organism>
<dbReference type="InterPro" id="IPR016181">
    <property type="entry name" value="Acyl_CoA_acyltransferase"/>
</dbReference>
<dbReference type="InterPro" id="IPR000182">
    <property type="entry name" value="GNAT_dom"/>
</dbReference>
<evidence type="ECO:0000313" key="2">
    <source>
        <dbReference type="EMBL" id="GHB30244.1"/>
    </source>
</evidence>
<dbReference type="Gene3D" id="3.40.630.30">
    <property type="match status" value="1"/>
</dbReference>
<dbReference type="EMBL" id="BMVO01000036">
    <property type="protein sequence ID" value="GHB30244.1"/>
    <property type="molecule type" value="Genomic_DNA"/>
</dbReference>
<dbReference type="RefSeq" id="WP_138893921.1">
    <property type="nucleotide sequence ID" value="NZ_BMVO01000036.1"/>
</dbReference>
<evidence type="ECO:0000313" key="3">
    <source>
        <dbReference type="Proteomes" id="UP000599437"/>
    </source>
</evidence>
<dbReference type="PANTHER" id="PTHR42791">
    <property type="entry name" value="GNAT FAMILY ACETYLTRANSFERASE"/>
    <property type="match status" value="1"/>
</dbReference>
<dbReference type="Pfam" id="PF00583">
    <property type="entry name" value="Acetyltransf_1"/>
    <property type="match status" value="1"/>
</dbReference>
<dbReference type="InterPro" id="IPR052523">
    <property type="entry name" value="Trichothecene_AcTrans"/>
</dbReference>
<dbReference type="Proteomes" id="UP000599437">
    <property type="component" value="Unassembled WGS sequence"/>
</dbReference>
<protein>
    <recommendedName>
        <fullName evidence="1">N-acetyltransferase domain-containing protein</fullName>
    </recommendedName>
</protein>
<reference evidence="3" key="1">
    <citation type="journal article" date="2019" name="Int. J. Syst. Evol. Microbiol.">
        <title>The Global Catalogue of Microorganisms (GCM) 10K type strain sequencing project: providing services to taxonomists for standard genome sequencing and annotation.</title>
        <authorList>
            <consortium name="The Broad Institute Genomics Platform"/>
            <consortium name="The Broad Institute Genome Sequencing Center for Infectious Disease"/>
            <person name="Wu L."/>
            <person name="Ma J."/>
        </authorList>
    </citation>
    <scope>NUCLEOTIDE SEQUENCE [LARGE SCALE GENOMIC DNA]</scope>
    <source>
        <strain evidence="3">JCM 4737</strain>
    </source>
</reference>
<accession>A0ABQ3ED23</accession>
<dbReference type="PANTHER" id="PTHR42791:SF1">
    <property type="entry name" value="N-ACETYLTRANSFERASE DOMAIN-CONTAINING PROTEIN"/>
    <property type="match status" value="1"/>
</dbReference>
<dbReference type="SUPFAM" id="SSF55729">
    <property type="entry name" value="Acyl-CoA N-acyltransferases (Nat)"/>
    <property type="match status" value="1"/>
</dbReference>
<sequence length="201" mass="21058">MSEASAGGSWRIDTDPDPAACADLLTAAFAREPAVSWICGGSSPVRAHWFWATLRAHASLDGARRTALVGADARLLAAAVLTPPGATPAAGTRALWAARTGLRCGPRALDRTLRYLDATDGGAPPGAWTLEFVGVRPDLTGRGAGRLLLDHVLATTPTPHGLYLTTTDPANVPLYHHFGFTTRRQTPLGPLSVTSMSRAGE</sequence>
<name>A0ABQ3ED23_9ACTN</name>